<keyword evidence="7 8" id="KW-0472">Membrane</keyword>
<dbReference type="GO" id="GO:0005886">
    <property type="term" value="C:plasma membrane"/>
    <property type="evidence" value="ECO:0007669"/>
    <property type="project" value="UniProtKB-SubCell"/>
</dbReference>
<feature type="transmembrane region" description="Helical" evidence="8">
    <location>
        <begin position="183"/>
        <end position="209"/>
    </location>
</feature>
<sequence>MKIFIGTLLLIGLAIWHLFAGSTTISVSDFYNALADYDYSNTNHIIARDLRIPRTLMAMIAGAGLSLAGLLMQTIFKNPLAEPNILGVSTGASLFVAITLLTGISFFQSDWGLIASALFGAFIFGTIILFFARFVRSQGSLLLVGIMLGSFSAAFISIIQAWSDAHQLKLYTLWAMGSLQQVSFQQLPLVCLMFSGTVFLSFFFIRALNALILGQENASLLGINVRNMRVFAILIAAVLTGLITAFCGPIAFLGMAVPNLVKMILTTHNHRLLIIGCLLTGGSFLLMCDILVQLLSGFMLLPINAITSMIGAPFVIYIILKRWS</sequence>
<dbReference type="Gene3D" id="1.10.3470.10">
    <property type="entry name" value="ABC transporter involved in vitamin B12 uptake, BtuC"/>
    <property type="match status" value="1"/>
</dbReference>
<gene>
    <name evidence="9" type="ORF">H9Y05_01640</name>
</gene>
<name>A0A8J6PDA1_9FLAO</name>
<comment type="similarity">
    <text evidence="2">Belongs to the binding-protein-dependent transport system permease family. FecCD subfamily.</text>
</comment>
<dbReference type="PANTHER" id="PTHR30472">
    <property type="entry name" value="FERRIC ENTEROBACTIN TRANSPORT SYSTEM PERMEASE PROTEIN"/>
    <property type="match status" value="1"/>
</dbReference>
<organism evidence="9 10">
    <name type="scientific">Taishania pollutisoli</name>
    <dbReference type="NCBI Taxonomy" id="2766479"/>
    <lineage>
        <taxon>Bacteria</taxon>
        <taxon>Pseudomonadati</taxon>
        <taxon>Bacteroidota</taxon>
        <taxon>Flavobacteriia</taxon>
        <taxon>Flavobacteriales</taxon>
        <taxon>Crocinitomicaceae</taxon>
        <taxon>Taishania</taxon>
    </lineage>
</organism>
<dbReference type="EMBL" id="JACVEL010000001">
    <property type="protein sequence ID" value="MBC9811165.1"/>
    <property type="molecule type" value="Genomic_DNA"/>
</dbReference>
<dbReference type="RefSeq" id="WP_216713321.1">
    <property type="nucleotide sequence ID" value="NZ_JACVEL010000001.1"/>
</dbReference>
<keyword evidence="4" id="KW-1003">Cell membrane</keyword>
<comment type="subcellular location">
    <subcellularLocation>
        <location evidence="1">Cell membrane</location>
        <topology evidence="1">Multi-pass membrane protein</topology>
    </subcellularLocation>
</comment>
<feature type="transmembrane region" description="Helical" evidence="8">
    <location>
        <begin position="272"/>
        <end position="292"/>
    </location>
</feature>
<feature type="transmembrane region" description="Helical" evidence="8">
    <location>
        <begin position="230"/>
        <end position="252"/>
    </location>
</feature>
<keyword evidence="5 8" id="KW-0812">Transmembrane</keyword>
<dbReference type="GO" id="GO:0033214">
    <property type="term" value="P:siderophore-iron import into cell"/>
    <property type="evidence" value="ECO:0007669"/>
    <property type="project" value="TreeGrafter"/>
</dbReference>
<comment type="caution">
    <text evidence="9">The sequence shown here is derived from an EMBL/GenBank/DDBJ whole genome shotgun (WGS) entry which is preliminary data.</text>
</comment>
<dbReference type="InterPro" id="IPR000522">
    <property type="entry name" value="ABC_transptr_permease_BtuC"/>
</dbReference>
<evidence type="ECO:0000256" key="1">
    <source>
        <dbReference type="ARBA" id="ARBA00004651"/>
    </source>
</evidence>
<evidence type="ECO:0000256" key="7">
    <source>
        <dbReference type="ARBA" id="ARBA00023136"/>
    </source>
</evidence>
<evidence type="ECO:0000256" key="4">
    <source>
        <dbReference type="ARBA" id="ARBA00022475"/>
    </source>
</evidence>
<evidence type="ECO:0000313" key="10">
    <source>
        <dbReference type="Proteomes" id="UP000652681"/>
    </source>
</evidence>
<evidence type="ECO:0000313" key="9">
    <source>
        <dbReference type="EMBL" id="MBC9811165.1"/>
    </source>
</evidence>
<dbReference type="SUPFAM" id="SSF81345">
    <property type="entry name" value="ABC transporter involved in vitamin B12 uptake, BtuC"/>
    <property type="match status" value="1"/>
</dbReference>
<keyword evidence="6 8" id="KW-1133">Transmembrane helix</keyword>
<feature type="transmembrane region" description="Helical" evidence="8">
    <location>
        <begin position="141"/>
        <end position="163"/>
    </location>
</feature>
<proteinExistence type="inferred from homology"/>
<feature type="transmembrane region" description="Helical" evidence="8">
    <location>
        <begin position="85"/>
        <end position="107"/>
    </location>
</feature>
<keyword evidence="10" id="KW-1185">Reference proteome</keyword>
<reference evidence="9" key="1">
    <citation type="submission" date="2020-09" db="EMBL/GenBank/DDBJ databases">
        <title>Taishania pollutisoli gen. nov., sp. nov., Isolated from Tetrabromobisphenol A-Contaminated Soil.</title>
        <authorList>
            <person name="Chen Q."/>
        </authorList>
    </citation>
    <scope>NUCLEOTIDE SEQUENCE</scope>
    <source>
        <strain evidence="9">CZZ-1</strain>
    </source>
</reference>
<feature type="transmembrane region" description="Helical" evidence="8">
    <location>
        <begin position="299"/>
        <end position="320"/>
    </location>
</feature>
<keyword evidence="3" id="KW-0813">Transport</keyword>
<feature type="transmembrane region" description="Helical" evidence="8">
    <location>
        <begin position="113"/>
        <end position="134"/>
    </location>
</feature>
<dbReference type="InterPro" id="IPR037294">
    <property type="entry name" value="ABC_BtuC-like"/>
</dbReference>
<dbReference type="Proteomes" id="UP000652681">
    <property type="component" value="Unassembled WGS sequence"/>
</dbReference>
<evidence type="ECO:0000256" key="3">
    <source>
        <dbReference type="ARBA" id="ARBA00022448"/>
    </source>
</evidence>
<evidence type="ECO:0000256" key="6">
    <source>
        <dbReference type="ARBA" id="ARBA00022989"/>
    </source>
</evidence>
<feature type="transmembrane region" description="Helical" evidence="8">
    <location>
        <begin position="56"/>
        <end position="76"/>
    </location>
</feature>
<dbReference type="Pfam" id="PF01032">
    <property type="entry name" value="FecCD"/>
    <property type="match status" value="1"/>
</dbReference>
<dbReference type="CDD" id="cd06550">
    <property type="entry name" value="TM_ABC_iron-siderophores_like"/>
    <property type="match status" value="1"/>
</dbReference>
<evidence type="ECO:0000256" key="5">
    <source>
        <dbReference type="ARBA" id="ARBA00022692"/>
    </source>
</evidence>
<dbReference type="AlphaFoldDB" id="A0A8J6PDA1"/>
<accession>A0A8J6PDA1</accession>
<evidence type="ECO:0000256" key="8">
    <source>
        <dbReference type="SAM" id="Phobius"/>
    </source>
</evidence>
<evidence type="ECO:0000256" key="2">
    <source>
        <dbReference type="ARBA" id="ARBA00007935"/>
    </source>
</evidence>
<dbReference type="PANTHER" id="PTHR30472:SF41">
    <property type="entry name" value="TRANSPORT SYSTEM PERMEASE PROTEIN"/>
    <property type="match status" value="1"/>
</dbReference>
<protein>
    <submittedName>
        <fullName evidence="9">Iron ABC transporter permease</fullName>
    </submittedName>
</protein>
<dbReference type="GO" id="GO:0022857">
    <property type="term" value="F:transmembrane transporter activity"/>
    <property type="evidence" value="ECO:0007669"/>
    <property type="project" value="InterPro"/>
</dbReference>